<feature type="compositionally biased region" description="Polar residues" evidence="5">
    <location>
        <begin position="166"/>
        <end position="178"/>
    </location>
</feature>
<dbReference type="OrthoDB" id="690928at2759"/>
<feature type="transmembrane region" description="Helical" evidence="6">
    <location>
        <begin position="280"/>
        <end position="303"/>
    </location>
</feature>
<dbReference type="RefSeq" id="XP_033398547.1">
    <property type="nucleotide sequence ID" value="XM_033540296.1"/>
</dbReference>
<proteinExistence type="predicted"/>
<gene>
    <name evidence="8" type="ORF">K452DRAFT_286460</name>
</gene>
<dbReference type="Proteomes" id="UP000799438">
    <property type="component" value="Unassembled WGS sequence"/>
</dbReference>
<evidence type="ECO:0000256" key="5">
    <source>
        <dbReference type="SAM" id="MobiDB-lite"/>
    </source>
</evidence>
<feature type="compositionally biased region" description="Polar residues" evidence="5">
    <location>
        <begin position="15"/>
        <end position="30"/>
    </location>
</feature>
<protein>
    <recommendedName>
        <fullName evidence="7">PIG-P domain-containing protein</fullName>
    </recommendedName>
</protein>
<evidence type="ECO:0000256" key="1">
    <source>
        <dbReference type="ARBA" id="ARBA00004141"/>
    </source>
</evidence>
<feature type="compositionally biased region" description="Pro residues" evidence="5">
    <location>
        <begin position="145"/>
        <end position="156"/>
    </location>
</feature>
<evidence type="ECO:0000313" key="9">
    <source>
        <dbReference type="Proteomes" id="UP000799438"/>
    </source>
</evidence>
<feature type="compositionally biased region" description="Basic residues" evidence="5">
    <location>
        <begin position="117"/>
        <end position="133"/>
    </location>
</feature>
<sequence length="423" mass="45065">MPPQSRGNGYPKGLQSKSTPNLPTLKSLSLDSLPPAPTPPSAKTEAPSSLLSPTTTSPSEAASVEDNLSTEDSFTLDASGLTSASEEEDNGDDGLDFDGPAPAVQAPRSTSTGPGTKPKRPIYSHGSRSHSHLPHASAALFPPFYNRPPTPLPPSPSLTSLLRPSFSTQTSRPTTPDSSDVEAVPGPYRHGGAVNSSKRAPSAASTGTGTGTGTPTNNLASSFASATPIPRAAPKVPTYEYYGFFIYLASSFAFLMYILWAYLPRPFLHQLGIYYYPNRWWALAVPAWLVVLIMWIYVALASYNVDYLTLPMKNCENLVDDAAQIAVMDARGKIVRMGKDDQKGTASAAHSRQSSAMSVGKGFAVGQEKEVDWKNLWSESTDAVLDVPIGGVCEILYGAGREKDEDEEDSEEDGDGESEAVNG</sequence>
<dbReference type="Pfam" id="PF08510">
    <property type="entry name" value="PIG-P"/>
    <property type="match status" value="1"/>
</dbReference>
<feature type="transmembrane region" description="Helical" evidence="6">
    <location>
        <begin position="241"/>
        <end position="260"/>
    </location>
</feature>
<comment type="subcellular location">
    <subcellularLocation>
        <location evidence="1">Membrane</location>
        <topology evidence="1">Multi-pass membrane protein</topology>
    </subcellularLocation>
</comment>
<name>A0A6A6BHM4_9PEZI</name>
<feature type="compositionally biased region" description="Low complexity" evidence="5">
    <location>
        <begin position="44"/>
        <end position="62"/>
    </location>
</feature>
<evidence type="ECO:0000256" key="6">
    <source>
        <dbReference type="SAM" id="Phobius"/>
    </source>
</evidence>
<dbReference type="InterPro" id="IPR052263">
    <property type="entry name" value="GPI_Anchor_Biosynth"/>
</dbReference>
<keyword evidence="4 6" id="KW-0472">Membrane</keyword>
<dbReference type="EMBL" id="ML995483">
    <property type="protein sequence ID" value="KAF2142835.1"/>
    <property type="molecule type" value="Genomic_DNA"/>
</dbReference>
<dbReference type="InterPro" id="IPR013717">
    <property type="entry name" value="PIG-P"/>
</dbReference>
<evidence type="ECO:0000256" key="3">
    <source>
        <dbReference type="ARBA" id="ARBA00022989"/>
    </source>
</evidence>
<accession>A0A6A6BHM4</accession>
<keyword evidence="2 6" id="KW-0812">Transmembrane</keyword>
<evidence type="ECO:0000256" key="4">
    <source>
        <dbReference type="ARBA" id="ARBA00023136"/>
    </source>
</evidence>
<feature type="compositionally biased region" description="Acidic residues" evidence="5">
    <location>
        <begin position="404"/>
        <end position="423"/>
    </location>
</feature>
<reference evidence="8" key="1">
    <citation type="journal article" date="2020" name="Stud. Mycol.">
        <title>101 Dothideomycetes genomes: a test case for predicting lifestyles and emergence of pathogens.</title>
        <authorList>
            <person name="Haridas S."/>
            <person name="Albert R."/>
            <person name="Binder M."/>
            <person name="Bloem J."/>
            <person name="Labutti K."/>
            <person name="Salamov A."/>
            <person name="Andreopoulos B."/>
            <person name="Baker S."/>
            <person name="Barry K."/>
            <person name="Bills G."/>
            <person name="Bluhm B."/>
            <person name="Cannon C."/>
            <person name="Castanera R."/>
            <person name="Culley D."/>
            <person name="Daum C."/>
            <person name="Ezra D."/>
            <person name="Gonzalez J."/>
            <person name="Henrissat B."/>
            <person name="Kuo A."/>
            <person name="Liang C."/>
            <person name="Lipzen A."/>
            <person name="Lutzoni F."/>
            <person name="Magnuson J."/>
            <person name="Mondo S."/>
            <person name="Nolan M."/>
            <person name="Ohm R."/>
            <person name="Pangilinan J."/>
            <person name="Park H.-J."/>
            <person name="Ramirez L."/>
            <person name="Alfaro M."/>
            <person name="Sun H."/>
            <person name="Tritt A."/>
            <person name="Yoshinaga Y."/>
            <person name="Zwiers L.-H."/>
            <person name="Turgeon B."/>
            <person name="Goodwin S."/>
            <person name="Spatafora J."/>
            <person name="Crous P."/>
            <person name="Grigoriev I."/>
        </authorList>
    </citation>
    <scope>NUCLEOTIDE SEQUENCE</scope>
    <source>
        <strain evidence="8">CBS 121167</strain>
    </source>
</reference>
<dbReference type="PANTHER" id="PTHR46346">
    <property type="entry name" value="PHOSPHATIDYLINOSITOL N-ACETYLGLUCOSAMINYLTRANSFERASE SUBUNIT P"/>
    <property type="match status" value="1"/>
</dbReference>
<dbReference type="GO" id="GO:0006506">
    <property type="term" value="P:GPI anchor biosynthetic process"/>
    <property type="evidence" value="ECO:0007669"/>
    <property type="project" value="TreeGrafter"/>
</dbReference>
<dbReference type="AlphaFoldDB" id="A0A6A6BHM4"/>
<feature type="region of interest" description="Disordered" evidence="5">
    <location>
        <begin position="1"/>
        <end position="217"/>
    </location>
</feature>
<feature type="domain" description="PIG-P" evidence="7">
    <location>
        <begin position="238"/>
        <end position="397"/>
    </location>
</feature>
<dbReference type="GO" id="GO:0016020">
    <property type="term" value="C:membrane"/>
    <property type="evidence" value="ECO:0007669"/>
    <property type="project" value="UniProtKB-SubCell"/>
</dbReference>
<dbReference type="PANTHER" id="PTHR46346:SF1">
    <property type="entry name" value="PHOSPHATIDYLINOSITOL N-ACETYLGLUCOSAMINYLTRANSFERASE SUBUNIT P"/>
    <property type="match status" value="1"/>
</dbReference>
<feature type="compositionally biased region" description="Acidic residues" evidence="5">
    <location>
        <begin position="85"/>
        <end position="96"/>
    </location>
</feature>
<evidence type="ECO:0000256" key="2">
    <source>
        <dbReference type="ARBA" id="ARBA00022692"/>
    </source>
</evidence>
<evidence type="ECO:0000313" key="8">
    <source>
        <dbReference type="EMBL" id="KAF2142835.1"/>
    </source>
</evidence>
<keyword evidence="9" id="KW-1185">Reference proteome</keyword>
<feature type="region of interest" description="Disordered" evidence="5">
    <location>
        <begin position="398"/>
        <end position="423"/>
    </location>
</feature>
<dbReference type="GO" id="GO:0005783">
    <property type="term" value="C:endoplasmic reticulum"/>
    <property type="evidence" value="ECO:0007669"/>
    <property type="project" value="TreeGrafter"/>
</dbReference>
<dbReference type="GeneID" id="54297792"/>
<evidence type="ECO:0000259" key="7">
    <source>
        <dbReference type="Pfam" id="PF08510"/>
    </source>
</evidence>
<organism evidence="8 9">
    <name type="scientific">Aplosporella prunicola CBS 121167</name>
    <dbReference type="NCBI Taxonomy" id="1176127"/>
    <lineage>
        <taxon>Eukaryota</taxon>
        <taxon>Fungi</taxon>
        <taxon>Dikarya</taxon>
        <taxon>Ascomycota</taxon>
        <taxon>Pezizomycotina</taxon>
        <taxon>Dothideomycetes</taxon>
        <taxon>Dothideomycetes incertae sedis</taxon>
        <taxon>Botryosphaeriales</taxon>
        <taxon>Aplosporellaceae</taxon>
        <taxon>Aplosporella</taxon>
    </lineage>
</organism>
<keyword evidence="3 6" id="KW-1133">Transmembrane helix</keyword>